<dbReference type="AlphaFoldDB" id="A0A1I2DUR5"/>
<accession>A0A1I2DUR5</accession>
<protein>
    <submittedName>
        <fullName evidence="3">Biotin-(Acetyl-CoA carboxylase) ligase</fullName>
    </submittedName>
</protein>
<dbReference type="Gene3D" id="3.30.930.10">
    <property type="entry name" value="Bira Bifunctional Protein, Domain 2"/>
    <property type="match status" value="1"/>
</dbReference>
<evidence type="ECO:0000259" key="1">
    <source>
        <dbReference type="Pfam" id="PF14563"/>
    </source>
</evidence>
<feature type="domain" description="DUF4444" evidence="1">
    <location>
        <begin position="192"/>
        <end position="233"/>
    </location>
</feature>
<evidence type="ECO:0000313" key="4">
    <source>
        <dbReference type="Proteomes" id="UP000198977"/>
    </source>
</evidence>
<feature type="domain" description="BPL/LPL catalytic" evidence="2">
    <location>
        <begin position="6"/>
        <end position="186"/>
    </location>
</feature>
<dbReference type="SUPFAM" id="SSF55681">
    <property type="entry name" value="Class II aaRS and biotin synthetases"/>
    <property type="match status" value="1"/>
</dbReference>
<keyword evidence="4" id="KW-1185">Reference proteome</keyword>
<evidence type="ECO:0000259" key="2">
    <source>
        <dbReference type="Pfam" id="PF16917"/>
    </source>
</evidence>
<dbReference type="InterPro" id="IPR028044">
    <property type="entry name" value="DUF4444"/>
</dbReference>
<organism evidence="3 4">
    <name type="scientific">Sulfitobacter brevis</name>
    <dbReference type="NCBI Taxonomy" id="74348"/>
    <lineage>
        <taxon>Bacteria</taxon>
        <taxon>Pseudomonadati</taxon>
        <taxon>Pseudomonadota</taxon>
        <taxon>Alphaproteobacteria</taxon>
        <taxon>Rhodobacterales</taxon>
        <taxon>Roseobacteraceae</taxon>
        <taxon>Sulfitobacter</taxon>
    </lineage>
</organism>
<dbReference type="GO" id="GO:0016874">
    <property type="term" value="F:ligase activity"/>
    <property type="evidence" value="ECO:0007669"/>
    <property type="project" value="UniProtKB-KW"/>
</dbReference>
<dbReference type="RefSeq" id="WP_093924665.1">
    <property type="nucleotide sequence ID" value="NZ_FOMW01000011.1"/>
</dbReference>
<dbReference type="InterPro" id="IPR004143">
    <property type="entry name" value="BPL_LPL_catalytic"/>
</dbReference>
<dbReference type="OrthoDB" id="7657788at2"/>
<dbReference type="InterPro" id="IPR045864">
    <property type="entry name" value="aa-tRNA-synth_II/BPL/LPL"/>
</dbReference>
<dbReference type="STRING" id="74348.SAMN04488523_1119"/>
<dbReference type="EMBL" id="FOMW01000011">
    <property type="protein sequence ID" value="SFE84207.1"/>
    <property type="molecule type" value="Genomic_DNA"/>
</dbReference>
<dbReference type="Pfam" id="PF16917">
    <property type="entry name" value="BPL_LplA_LipB_2"/>
    <property type="match status" value="1"/>
</dbReference>
<dbReference type="Pfam" id="PF14563">
    <property type="entry name" value="DUF4444"/>
    <property type="match status" value="1"/>
</dbReference>
<keyword evidence="3" id="KW-0436">Ligase</keyword>
<proteinExistence type="predicted"/>
<evidence type="ECO:0000313" key="3">
    <source>
        <dbReference type="EMBL" id="SFE84207.1"/>
    </source>
</evidence>
<dbReference type="Gene3D" id="2.30.30.100">
    <property type="match status" value="1"/>
</dbReference>
<name>A0A1I2DUR5_9RHOB</name>
<gene>
    <name evidence="3" type="ORF">SAMN04488523_1119</name>
</gene>
<sequence>MTEPTFPPLFQGRAAAAGVSPLAAAVEAAAAGCDAGLVLHQIAPDRLQAAIVFAPETPLEQAVIALPLCGVGFQNALGALAPPEVGVHLGWNGRIWVNGGHCGDLSLRASTTNPQDVPDWLVIGLDLPLWPESEETGLTPDRTALYAEGCAEVDPTRLLEAWIRHTLVGLNTWEDGGTATLHREWTGLAHGIGTEITTAQGSGHFLGVDENFGLLLKQDGHAKLIPLTALLKDTP</sequence>
<reference evidence="3 4" key="1">
    <citation type="submission" date="2016-10" db="EMBL/GenBank/DDBJ databases">
        <authorList>
            <person name="de Groot N.N."/>
        </authorList>
    </citation>
    <scope>NUCLEOTIDE SEQUENCE [LARGE SCALE GENOMIC DNA]</scope>
    <source>
        <strain evidence="3 4">DSM 11443</strain>
    </source>
</reference>
<dbReference type="Proteomes" id="UP000198977">
    <property type="component" value="Unassembled WGS sequence"/>
</dbReference>